<dbReference type="EMBL" id="KN825050">
    <property type="protein sequence ID" value="KIK95305.1"/>
    <property type="molecule type" value="Genomic_DNA"/>
</dbReference>
<dbReference type="PANTHER" id="PTHR15830">
    <property type="entry name" value="TELOMERE LENGTH REGULATION PROTEIN TEL2 FAMILY MEMBER"/>
    <property type="match status" value="1"/>
</dbReference>
<name>A0A0D0E8X4_9AGAM</name>
<dbReference type="Pfam" id="PF10193">
    <property type="entry name" value="Telomere_reg-2"/>
    <property type="match status" value="1"/>
</dbReference>
<feature type="compositionally biased region" description="Basic and acidic residues" evidence="2">
    <location>
        <begin position="509"/>
        <end position="534"/>
    </location>
</feature>
<dbReference type="InterPro" id="IPR019337">
    <property type="entry name" value="Telomere_length_regulation_dom"/>
</dbReference>
<proteinExistence type="inferred from homology"/>
<dbReference type="Proteomes" id="UP000054538">
    <property type="component" value="Unassembled WGS sequence"/>
</dbReference>
<protein>
    <recommendedName>
        <fullName evidence="3">Telomere length regulation protein conserved domain-containing protein</fullName>
    </recommendedName>
</protein>
<evidence type="ECO:0000256" key="2">
    <source>
        <dbReference type="SAM" id="MobiDB-lite"/>
    </source>
</evidence>
<dbReference type="OrthoDB" id="10254187at2759"/>
<evidence type="ECO:0000259" key="3">
    <source>
        <dbReference type="Pfam" id="PF10193"/>
    </source>
</evidence>
<dbReference type="STRING" id="930991.A0A0D0E8X4"/>
<keyword evidence="5" id="KW-1185">Reference proteome</keyword>
<dbReference type="GO" id="GO:0051083">
    <property type="term" value="P:'de novo' cotranslational protein folding"/>
    <property type="evidence" value="ECO:0007669"/>
    <property type="project" value="TreeGrafter"/>
</dbReference>
<dbReference type="InParanoid" id="A0A0D0E8X4"/>
<dbReference type="GO" id="GO:0051879">
    <property type="term" value="F:Hsp90 protein binding"/>
    <property type="evidence" value="ECO:0007669"/>
    <property type="project" value="TreeGrafter"/>
</dbReference>
<feature type="domain" description="Telomere length regulation protein conserved" evidence="3">
    <location>
        <begin position="595"/>
        <end position="715"/>
    </location>
</feature>
<dbReference type="HOGENOM" id="CLU_011808_0_0_1"/>
<evidence type="ECO:0000313" key="5">
    <source>
        <dbReference type="Proteomes" id="UP000054538"/>
    </source>
</evidence>
<dbReference type="GO" id="GO:0005829">
    <property type="term" value="C:cytosol"/>
    <property type="evidence" value="ECO:0007669"/>
    <property type="project" value="TreeGrafter"/>
</dbReference>
<dbReference type="InterPro" id="IPR038528">
    <property type="entry name" value="TEL2_C_sf"/>
</dbReference>
<reference evidence="4 5" key="1">
    <citation type="submission" date="2014-04" db="EMBL/GenBank/DDBJ databases">
        <authorList>
            <consortium name="DOE Joint Genome Institute"/>
            <person name="Kuo A."/>
            <person name="Kohler A."/>
            <person name="Jargeat P."/>
            <person name="Nagy L.G."/>
            <person name="Floudas D."/>
            <person name="Copeland A."/>
            <person name="Barry K.W."/>
            <person name="Cichocki N."/>
            <person name="Veneault-Fourrey C."/>
            <person name="LaButti K."/>
            <person name="Lindquist E.A."/>
            <person name="Lipzen A."/>
            <person name="Lundell T."/>
            <person name="Morin E."/>
            <person name="Murat C."/>
            <person name="Sun H."/>
            <person name="Tunlid A."/>
            <person name="Henrissat B."/>
            <person name="Grigoriev I.V."/>
            <person name="Hibbett D.S."/>
            <person name="Martin F."/>
            <person name="Nordberg H.P."/>
            <person name="Cantor M.N."/>
            <person name="Hua S.X."/>
        </authorList>
    </citation>
    <scope>NUCLEOTIDE SEQUENCE [LARGE SCALE GENOMIC DNA]</scope>
    <source>
        <strain evidence="4 5">Ve08.2h10</strain>
    </source>
</reference>
<dbReference type="GO" id="GO:0042162">
    <property type="term" value="F:telomeric DNA binding"/>
    <property type="evidence" value="ECO:0007669"/>
    <property type="project" value="TreeGrafter"/>
</dbReference>
<evidence type="ECO:0000313" key="4">
    <source>
        <dbReference type="EMBL" id="KIK95305.1"/>
    </source>
</evidence>
<dbReference type="PANTHER" id="PTHR15830:SF10">
    <property type="entry name" value="TELOMERE LENGTH REGULATION PROTEIN TEL2 HOMOLOG"/>
    <property type="match status" value="1"/>
</dbReference>
<accession>A0A0D0E8X4</accession>
<feature type="region of interest" description="Disordered" evidence="2">
    <location>
        <begin position="508"/>
        <end position="582"/>
    </location>
</feature>
<evidence type="ECO:0000256" key="1">
    <source>
        <dbReference type="ARBA" id="ARBA00006133"/>
    </source>
</evidence>
<reference evidence="5" key="2">
    <citation type="submission" date="2015-01" db="EMBL/GenBank/DDBJ databases">
        <title>Evolutionary Origins and Diversification of the Mycorrhizal Mutualists.</title>
        <authorList>
            <consortium name="DOE Joint Genome Institute"/>
            <consortium name="Mycorrhizal Genomics Consortium"/>
            <person name="Kohler A."/>
            <person name="Kuo A."/>
            <person name="Nagy L.G."/>
            <person name="Floudas D."/>
            <person name="Copeland A."/>
            <person name="Barry K.W."/>
            <person name="Cichocki N."/>
            <person name="Veneault-Fourrey C."/>
            <person name="LaButti K."/>
            <person name="Lindquist E.A."/>
            <person name="Lipzen A."/>
            <person name="Lundell T."/>
            <person name="Morin E."/>
            <person name="Murat C."/>
            <person name="Riley R."/>
            <person name="Ohm R."/>
            <person name="Sun H."/>
            <person name="Tunlid A."/>
            <person name="Henrissat B."/>
            <person name="Grigoriev I.V."/>
            <person name="Hibbett D.S."/>
            <person name="Martin F."/>
        </authorList>
    </citation>
    <scope>NUCLEOTIDE SEQUENCE [LARGE SCALE GENOMIC DNA]</scope>
    <source>
        <strain evidence="5">Ve08.2h10</strain>
    </source>
</reference>
<organism evidence="4 5">
    <name type="scientific">Paxillus rubicundulus Ve08.2h10</name>
    <dbReference type="NCBI Taxonomy" id="930991"/>
    <lineage>
        <taxon>Eukaryota</taxon>
        <taxon>Fungi</taxon>
        <taxon>Dikarya</taxon>
        <taxon>Basidiomycota</taxon>
        <taxon>Agaricomycotina</taxon>
        <taxon>Agaricomycetes</taxon>
        <taxon>Agaricomycetidae</taxon>
        <taxon>Boletales</taxon>
        <taxon>Paxilineae</taxon>
        <taxon>Paxillaceae</taxon>
        <taxon>Paxillus</taxon>
    </lineage>
</organism>
<comment type="similarity">
    <text evidence="1">Belongs to the TEL2 family.</text>
</comment>
<sequence length="1031" mass="113903">MPENVQREILQDVVCQLQSDITEFQTLLPLLSLPLAKVGLLPPHFSSFNSLSNEDVTVDIPKVFPQIQRILFESILPTWETTLEEEGCYALALQYFCPDASSSSAGKVALCAYSTILSSLIRQRSVDILLRLAKEYPLDRLFWVVCSIRDPAHRYVCWDDCLRDVFAVPSKIANALQGRGVPVDVGLPNYYNNLSARTERLIYALSKQSVPGQSLPPTIQLLEFLLVHFAADDVLLITQLLSKLANVGAFPGSPYLSPSQSSFYRSTLQSIRHGLKDTDTMSYQKLWNRILSTLPSMLTQQAILASLFSSLSSLELPLSACARDRGVIRREAIFLRDLVGDINPHDDPWDSVLAVMLGRSWSENHSRVFVCWFASCTQYSAQALRACLSRITEVWSAPEHITHSLLSRHQYISMLLVLVVTHFRPSSEEVTSLAHLPAFISAVGTYISHLDGSVRRCGMLVAEVVATRAGKNLDFGGWEGDEDGKEWARNLRQLCSQRDVDFEPLQEDGAARGDHEEQERGVVPEEITRTDVRQEPVGAPAGPAIRADPGYDSDDSLTGYASPSSARSVSPTPSELGEIEKDPTLRIGVKRIPRPVYLAQLGEFVRSSSGLKSSEESQEADKIEMSLNVGEELIRRKRDYGTELAENTANLVYGFGSLNNNFDLDDFDDKRQRIMVALVACCPRVAAGCVIEEFFKNQYSTEQRFAMLNALALGARELASLPVYSPDLQPLPIPRTAFPSRTLPPALHQKYLAIGPRNHVQLLLDGIAKAAIDKGQEASAGKVPSIVRERQLRIRKPGKVTEVPSGASQGLVPSHHRPLSATVFTDVAAEFFIMPLINRFWVFLRDEQTREDRTAQRDLLYQYRGAGTGLILNPIVLAQFLTAMAILVHASQNAPQWLALIAPDALELAVTIGSRQLTKPANETFDEKDKSPKSDEGKEASVLTSALDLSLIILDGCLELDGGRSLGLEHTALLIGVGDWAGHVFGLLEKGVRVEGGGGIHEVKLRRAVAGVILKVDELTSKWRRSMVDIR</sequence>
<feature type="compositionally biased region" description="Polar residues" evidence="2">
    <location>
        <begin position="559"/>
        <end position="573"/>
    </location>
</feature>
<dbReference type="Gene3D" id="1.25.40.720">
    <property type="entry name" value="Telomere length regulation protein 2, C-terminal domain"/>
    <property type="match status" value="1"/>
</dbReference>
<dbReference type="InterPro" id="IPR051970">
    <property type="entry name" value="TEL2_Regulation"/>
</dbReference>
<gene>
    <name evidence="4" type="ORF">PAXRUDRAFT_140993</name>
</gene>
<dbReference type="AlphaFoldDB" id="A0A0D0E8X4"/>